<accession>A0A8T2M2T4</accession>
<dbReference type="PANTHER" id="PTHR31912">
    <property type="entry name" value="IP13529P"/>
    <property type="match status" value="1"/>
</dbReference>
<reference evidence="2 3" key="1">
    <citation type="submission" date="2021-07" db="EMBL/GenBank/DDBJ databases">
        <authorList>
            <person name="Imarazene B."/>
            <person name="Zahm M."/>
            <person name="Klopp C."/>
            <person name="Cabau C."/>
            <person name="Beille S."/>
            <person name="Jouanno E."/>
            <person name="Castinel A."/>
            <person name="Lluch J."/>
            <person name="Gil L."/>
            <person name="Kuchtly C."/>
            <person name="Lopez Roques C."/>
            <person name="Donnadieu C."/>
            <person name="Parrinello H."/>
            <person name="Journot L."/>
            <person name="Du K."/>
            <person name="Schartl M."/>
            <person name="Retaux S."/>
            <person name="Guiguen Y."/>
        </authorList>
    </citation>
    <scope>NUCLEOTIDE SEQUENCE [LARGE SCALE GENOMIC DNA]</scope>
    <source>
        <strain evidence="2">Pach_M1</strain>
        <tissue evidence="2">Testis</tissue>
    </source>
</reference>
<proteinExistence type="predicted"/>
<dbReference type="Proteomes" id="UP000752171">
    <property type="component" value="Unassembled WGS sequence"/>
</dbReference>
<comment type="caution">
    <text evidence="2">The sequence shown here is derived from an EMBL/GenBank/DDBJ whole genome shotgun (WGS) entry which is preliminary data.</text>
</comment>
<evidence type="ECO:0000313" key="2">
    <source>
        <dbReference type="EMBL" id="KAG9277980.1"/>
    </source>
</evidence>
<name>A0A8T2M2T4_ASTMX</name>
<evidence type="ECO:0000313" key="3">
    <source>
        <dbReference type="Proteomes" id="UP000752171"/>
    </source>
</evidence>
<dbReference type="InterPro" id="IPR013087">
    <property type="entry name" value="Znf_C2H2_type"/>
</dbReference>
<evidence type="ECO:0000259" key="1">
    <source>
        <dbReference type="PROSITE" id="PS00028"/>
    </source>
</evidence>
<organism evidence="2 3">
    <name type="scientific">Astyanax mexicanus</name>
    <name type="common">Blind cave fish</name>
    <name type="synonym">Astyanax fasciatus mexicanus</name>
    <dbReference type="NCBI Taxonomy" id="7994"/>
    <lineage>
        <taxon>Eukaryota</taxon>
        <taxon>Metazoa</taxon>
        <taxon>Chordata</taxon>
        <taxon>Craniata</taxon>
        <taxon>Vertebrata</taxon>
        <taxon>Euteleostomi</taxon>
        <taxon>Actinopterygii</taxon>
        <taxon>Neopterygii</taxon>
        <taxon>Teleostei</taxon>
        <taxon>Ostariophysi</taxon>
        <taxon>Characiformes</taxon>
        <taxon>Characoidei</taxon>
        <taxon>Acestrorhamphidae</taxon>
        <taxon>Acestrorhamphinae</taxon>
        <taxon>Astyanax</taxon>
    </lineage>
</organism>
<sequence>MKCKFCSFVSSSQKGLLRHHQLRHRRGAHWPCVYSDCVCTFKTRGALRSHLTRSHCRIVKSQETLTFFCDLCEFREICTQRTFFGHLGHHLKNQETLRCPFLRCEFETNNLKTFSSHRSRKHKNSKEIRTCLREPTENEISAVETHAIDQPLDNSELEALQSCSSQESSDSGRGECVDDEALEHKIASLFLRMQTVLHVSKSALQKIVEELNDILHFSKFNSLQKIKDVLGQHNIEIDDWVVQEINDAVFKTNPLVLATQAKGSLSTDHRRNLYFKEHFPVIEPTQYTYRSTFKNSFVYVSVIQVLETLLRYSDFSEKLVFYQEDNPGQFRSFRDGQYFKDNKLFGAQETSISIGLYIDDFEVCNPLGTSRKIHKITAVYWVVLNLPAKLRSTLPLIQLAALGKSVDGKQFGYDAFLYPLIKDIKSLETVGVFVEVLDKFVKGTVFCVCADNLGAHSLAGFHESFNVEHFCRFCCVSRDEIATVEPRDFQLRTEEQHNTCVEEIDSTNKQSVSGVKRACVLSKHLAYFHAVTGFPPDILHDLFEGVIPVELCLCLKELIRKGFITFDGLNSRIKLFPYKFSDKVSKPQQITKASFGLGRISGNGHENWTLLRLIPLMIGSTIPEQEPSWEILMDLKEIVEIAVSTTLSEEILCYLESKISDHRNPRKLLLDTFPDFKLRPKHHFIEHYAHLVRCFGPLVDLWTIRFESKHNFFKQVVHNALSFKNVLLTLSSKHQQMMAYHLDGQSLFKSKLYVGNVNTIKISSLEEKLREVIKKKYPTEETVSFAKDVCLYGTQYVKGMVISSGQCSGLPDFYKIQNILVNFAKVSFVATKFSYWFMEHYRSYQLIESSYTDIEILDPEALNDYHPLAAYQVAGKLMVSPRTCLLH</sequence>
<gene>
    <name evidence="2" type="ORF">AMEX_G5760</name>
</gene>
<dbReference type="EMBL" id="JAICCE010000004">
    <property type="protein sequence ID" value="KAG9277980.1"/>
    <property type="molecule type" value="Genomic_DNA"/>
</dbReference>
<protein>
    <recommendedName>
        <fullName evidence="1">C2H2-type domain-containing protein</fullName>
    </recommendedName>
</protein>
<feature type="domain" description="C2H2-type" evidence="1">
    <location>
        <begin position="32"/>
        <end position="55"/>
    </location>
</feature>
<dbReference type="PROSITE" id="PS00028">
    <property type="entry name" value="ZINC_FINGER_C2H2_1"/>
    <property type="match status" value="1"/>
</dbReference>
<dbReference type="PANTHER" id="PTHR31912:SF35">
    <property type="entry name" value="C2H2-TYPE DOMAIN-CONTAINING PROTEIN"/>
    <property type="match status" value="1"/>
</dbReference>
<dbReference type="SMART" id="SM00355">
    <property type="entry name" value="ZnF_C2H2"/>
    <property type="match status" value="4"/>
</dbReference>
<dbReference type="AlphaFoldDB" id="A0A8T2M2T4"/>